<dbReference type="AlphaFoldDB" id="A0A9Q8UWC1"/>
<name>A0A9Q8UWC1_PASFU</name>
<feature type="compositionally biased region" description="Low complexity" evidence="9">
    <location>
        <begin position="852"/>
        <end position="861"/>
    </location>
</feature>
<dbReference type="CDD" id="cd21675">
    <property type="entry name" value="SMP_TEX2"/>
    <property type="match status" value="1"/>
</dbReference>
<keyword evidence="7" id="KW-0446">Lipid-binding</keyword>
<sequence>MGFRTYAFVYVFGGLTFLPLLFAAVFLAAWKLLPRVVEQSKTGAGDDEVFKLDAKSEELARRAKEDRERQESIGDAAASGTFAVLRRYDFQAAIGAINARNNAGNTASTTNVAADATTPGDGSSGSTGESVYQSMYRSVFAGRQNNGSTNSLLHTDETLRKPVPASVVYIVLRHGHLMLYDSPARVEVKHVLSLAHHKVTLQAGKDGDDADEKMIPEADLFIKRTAIVLTPVELPNGALQQQNAQTPPKPFYLFSATNIEKEDFYHALLYARSKPPTPRPLDSDALIKLQSMLHSSSLTSETRALNALLGRVFLGVHHGERLVDFVRAKIERKLNRIQKPNFITSLRLRSLDLGDAGPVFTNLKLRDLNISGDTTISADMRYNGGLSITLLAVAKLDLGQRFKTRTVDLVLKTSLKRVQGTMLLHIKPPPSNRLWFTFETMPELEIRVEPVVSERKITYGFVLRAIEERVRSAIAEGLVKPNWDDVPFPMQDTRGSSTRGGSWSDVGQEEHVPSAFDSAKFLAERNEKTMSVPEFQQEPDTATSTSLWSNSELNVGRLRHASTMPPNALNSPSQNSNSTQDGRSAAQNVARAAQSTARPPKPLRSPSISSSAPSVAIDGQTVEPVRSDDPALRPTSSGRGKIWRPRNNQPPQQKDALDELRDLRDRAKQAVANPSSLTTSDSEDGSRTDKKASLTDADESDDTPLRSRQESASSESTIGTTPRAFSLRSTDSERSAMTSSASSSRSQQTQQRKANLIAAAGAATNAAKNWGWNAIQRNKAAFPRTPPKPEPGSQSSKEPMGRGQPLPPPGQPLPGPQKGIWGTVGNMRRKPVPNLPARGPGAGASHTDADGSSSAKASSPPIGRGGDDGIRVTAMEDEFGTWQENVVGDGGDTVETEVNPREPTSTADNKATKADEPSSANASEEDLLDLGHDDFSSQSQKPATPNPSTDSTRKAPPPLPARRRENAASQASAPAASKIEATVATSKAEDSDDSESVPLKVPENTASAIARENLTTDLAHGSTDDAAHVDEQRGVDAEVLPDQDLDALRSKGSHEQGSKGHPSREDLTLRRTDTDERFLRGENFHVEDFEDEQDVKRSPATLPQPQDKAQDSATSHLAGMSVPMNVAEDDDLARRIKAQVEKYSQAPAETSSKHARVESDITPATGW</sequence>
<dbReference type="GO" id="GO:0008289">
    <property type="term" value="F:lipid binding"/>
    <property type="evidence" value="ECO:0007669"/>
    <property type="project" value="UniProtKB-KW"/>
</dbReference>
<evidence type="ECO:0000313" key="12">
    <source>
        <dbReference type="EMBL" id="UJO24894.1"/>
    </source>
</evidence>
<feature type="compositionally biased region" description="Low complexity" evidence="9">
    <location>
        <begin position="967"/>
        <end position="977"/>
    </location>
</feature>
<keyword evidence="3 10" id="KW-0812">Transmembrane</keyword>
<feature type="compositionally biased region" description="Polar residues" evidence="9">
    <location>
        <begin position="936"/>
        <end position="950"/>
    </location>
</feature>
<dbReference type="GO" id="GO:0005789">
    <property type="term" value="C:endoplasmic reticulum membrane"/>
    <property type="evidence" value="ECO:0007669"/>
    <property type="project" value="UniProtKB-SubCell"/>
</dbReference>
<feature type="region of interest" description="Disordered" evidence="9">
    <location>
        <begin position="529"/>
        <end position="548"/>
    </location>
</feature>
<feature type="region of interest" description="Disordered" evidence="9">
    <location>
        <begin position="105"/>
        <end position="128"/>
    </location>
</feature>
<feature type="compositionally biased region" description="Polar residues" evidence="9">
    <location>
        <begin position="564"/>
        <end position="597"/>
    </location>
</feature>
<dbReference type="KEGG" id="ffu:CLAFUR5_14443"/>
<feature type="region of interest" description="Disordered" evidence="9">
    <location>
        <begin position="1142"/>
        <end position="1167"/>
    </location>
</feature>
<evidence type="ECO:0000256" key="10">
    <source>
        <dbReference type="SAM" id="Phobius"/>
    </source>
</evidence>
<keyword evidence="6" id="KW-0445">Lipid transport</keyword>
<dbReference type="PANTHER" id="PTHR13466">
    <property type="entry name" value="TEX2 PROTEIN-RELATED"/>
    <property type="match status" value="1"/>
</dbReference>
<dbReference type="Proteomes" id="UP000756132">
    <property type="component" value="Chromosome 13"/>
</dbReference>
<reference evidence="12" key="2">
    <citation type="journal article" date="2022" name="Microb. Genom.">
        <title>A chromosome-scale genome assembly of the tomato pathogen Cladosporium fulvum reveals a compartmentalized genome architecture and the presence of a dispensable chromosome.</title>
        <authorList>
            <person name="Zaccaron A.Z."/>
            <person name="Chen L.H."/>
            <person name="Samaras A."/>
            <person name="Stergiopoulos I."/>
        </authorList>
    </citation>
    <scope>NUCLEOTIDE SEQUENCE</scope>
    <source>
        <strain evidence="12">Race5_Kim</strain>
    </source>
</reference>
<evidence type="ECO:0000313" key="13">
    <source>
        <dbReference type="Proteomes" id="UP000756132"/>
    </source>
</evidence>
<feature type="region of interest" description="Disordered" evidence="9">
    <location>
        <begin position="562"/>
        <end position="654"/>
    </location>
</feature>
<keyword evidence="8 10" id="KW-0472">Membrane</keyword>
<dbReference type="GeneID" id="71994321"/>
<evidence type="ECO:0000256" key="9">
    <source>
        <dbReference type="SAM" id="MobiDB-lite"/>
    </source>
</evidence>
<reference evidence="12" key="1">
    <citation type="submission" date="2021-12" db="EMBL/GenBank/DDBJ databases">
        <authorList>
            <person name="Zaccaron A."/>
            <person name="Stergiopoulos I."/>
        </authorList>
    </citation>
    <scope>NUCLEOTIDE SEQUENCE</scope>
    <source>
        <strain evidence="12">Race5_Kim</strain>
    </source>
</reference>
<evidence type="ECO:0000256" key="3">
    <source>
        <dbReference type="ARBA" id="ARBA00022692"/>
    </source>
</evidence>
<dbReference type="GO" id="GO:1990456">
    <property type="term" value="P:mitochondrion-endoplasmic reticulum membrane tethering"/>
    <property type="evidence" value="ECO:0007669"/>
    <property type="project" value="TreeGrafter"/>
</dbReference>
<keyword evidence="2" id="KW-0813">Transport</keyword>
<feature type="domain" description="SMP-LTD" evidence="11">
    <location>
        <begin position="298"/>
        <end position="489"/>
    </location>
</feature>
<comment type="subcellular location">
    <subcellularLocation>
        <location evidence="1">Endoplasmic reticulum membrane</location>
    </subcellularLocation>
</comment>
<dbReference type="RefSeq" id="XP_047769260.1">
    <property type="nucleotide sequence ID" value="XM_047913591.1"/>
</dbReference>
<feature type="compositionally biased region" description="Low complexity" evidence="9">
    <location>
        <begin position="735"/>
        <end position="757"/>
    </location>
</feature>
<feature type="compositionally biased region" description="Polar residues" evidence="9">
    <location>
        <begin position="538"/>
        <end position="548"/>
    </location>
</feature>
<evidence type="ECO:0000256" key="6">
    <source>
        <dbReference type="ARBA" id="ARBA00023055"/>
    </source>
</evidence>
<feature type="compositionally biased region" description="Basic and acidic residues" evidence="9">
    <location>
        <begin position="684"/>
        <end position="693"/>
    </location>
</feature>
<gene>
    <name evidence="12" type="ORF">CLAFUR5_14443</name>
</gene>
<feature type="compositionally biased region" description="Basic and acidic residues" evidence="9">
    <location>
        <begin position="1022"/>
        <end position="1036"/>
    </location>
</feature>
<dbReference type="PROSITE" id="PS51847">
    <property type="entry name" value="SMP"/>
    <property type="match status" value="1"/>
</dbReference>
<dbReference type="OrthoDB" id="26740at2759"/>
<evidence type="ECO:0000256" key="7">
    <source>
        <dbReference type="ARBA" id="ARBA00023121"/>
    </source>
</evidence>
<dbReference type="GO" id="GO:0015914">
    <property type="term" value="P:phospholipid transport"/>
    <property type="evidence" value="ECO:0007669"/>
    <property type="project" value="TreeGrafter"/>
</dbReference>
<proteinExistence type="predicted"/>
<feature type="compositionally biased region" description="Low complexity" evidence="9">
    <location>
        <begin position="493"/>
        <end position="502"/>
    </location>
</feature>
<dbReference type="InterPro" id="IPR031468">
    <property type="entry name" value="SMP_LBD"/>
</dbReference>
<keyword evidence="4" id="KW-0256">Endoplasmic reticulum</keyword>
<evidence type="ECO:0000256" key="1">
    <source>
        <dbReference type="ARBA" id="ARBA00004586"/>
    </source>
</evidence>
<feature type="compositionally biased region" description="Pro residues" evidence="9">
    <location>
        <begin position="805"/>
        <end position="815"/>
    </location>
</feature>
<organism evidence="12 13">
    <name type="scientific">Passalora fulva</name>
    <name type="common">Tomato leaf mold</name>
    <name type="synonym">Cladosporium fulvum</name>
    <dbReference type="NCBI Taxonomy" id="5499"/>
    <lineage>
        <taxon>Eukaryota</taxon>
        <taxon>Fungi</taxon>
        <taxon>Dikarya</taxon>
        <taxon>Ascomycota</taxon>
        <taxon>Pezizomycotina</taxon>
        <taxon>Dothideomycetes</taxon>
        <taxon>Dothideomycetidae</taxon>
        <taxon>Mycosphaerellales</taxon>
        <taxon>Mycosphaerellaceae</taxon>
        <taxon>Fulvia</taxon>
    </lineage>
</organism>
<feature type="compositionally biased region" description="Low complexity" evidence="9">
    <location>
        <begin position="604"/>
        <end position="614"/>
    </location>
</feature>
<feature type="region of interest" description="Disordered" evidence="9">
    <location>
        <begin position="668"/>
        <end position="757"/>
    </location>
</feature>
<evidence type="ECO:0000256" key="5">
    <source>
        <dbReference type="ARBA" id="ARBA00022989"/>
    </source>
</evidence>
<dbReference type="PANTHER" id="PTHR13466:SF19">
    <property type="entry name" value="NUCLEUS-VACUOLE JUNCTION PROTEIN 2"/>
    <property type="match status" value="1"/>
</dbReference>
<dbReference type="EMBL" id="CP090175">
    <property type="protein sequence ID" value="UJO24894.1"/>
    <property type="molecule type" value="Genomic_DNA"/>
</dbReference>
<protein>
    <submittedName>
        <fullName evidence="12">Nucleus-vacuole junction protein 2</fullName>
    </submittedName>
</protein>
<evidence type="ECO:0000256" key="2">
    <source>
        <dbReference type="ARBA" id="ARBA00022448"/>
    </source>
</evidence>
<evidence type="ECO:0000256" key="8">
    <source>
        <dbReference type="ARBA" id="ARBA00023136"/>
    </source>
</evidence>
<evidence type="ECO:0000259" key="11">
    <source>
        <dbReference type="PROSITE" id="PS51847"/>
    </source>
</evidence>
<feature type="compositionally biased region" description="Basic and acidic residues" evidence="9">
    <location>
        <begin position="1046"/>
        <end position="1087"/>
    </location>
</feature>
<dbReference type="GO" id="GO:0032865">
    <property type="term" value="C:ERMES complex"/>
    <property type="evidence" value="ECO:0007669"/>
    <property type="project" value="TreeGrafter"/>
</dbReference>
<keyword evidence="5 10" id="KW-1133">Transmembrane helix</keyword>
<feature type="transmembrane region" description="Helical" evidence="10">
    <location>
        <begin position="7"/>
        <end position="30"/>
    </location>
</feature>
<feature type="region of interest" description="Disordered" evidence="9">
    <location>
        <begin position="485"/>
        <end position="510"/>
    </location>
</feature>
<evidence type="ECO:0000256" key="4">
    <source>
        <dbReference type="ARBA" id="ARBA00022824"/>
    </source>
</evidence>
<accession>A0A9Q8UWC1</accession>
<feature type="compositionally biased region" description="Low complexity" evidence="9">
    <location>
        <begin position="117"/>
        <end position="128"/>
    </location>
</feature>
<feature type="region of interest" description="Disordered" evidence="9">
    <location>
        <begin position="770"/>
        <end position="1124"/>
    </location>
</feature>
<feature type="compositionally biased region" description="Polar residues" evidence="9">
    <location>
        <begin position="710"/>
        <end position="720"/>
    </location>
</feature>
<keyword evidence="13" id="KW-1185">Reference proteome</keyword>